<comment type="caution">
    <text evidence="2">The sequence shown here is derived from an EMBL/GenBank/DDBJ whole genome shotgun (WGS) entry which is preliminary data.</text>
</comment>
<sequence>MDGWVAVTDYRWYERLLEDQLDDDEVNFWQPSARAPKHMPTGTPFFFKLKAPHNAICGFGFFAGFSVLPDWLAWDSFGRANGVASLVELRQRLSKIRRGAKIASRPEIGCCMIAEARVWPRERWIRQPDNWHPRTVVGATYDLTKSEGLRIWLEAKRRVPSPPVRFAAEPAVRYGQPALTRPRLGQGIFRVSVLDTYGRACSVTNEHSLPVLDTAHIRPFADGGPHDIDNGLALRVDLHRLFDRGYVTFDRERRLVVSRRLHEEFDNGKTYYEMHGRPLREPHGANPDAALAWHRDNVFVG</sequence>
<accession>A0A2S9YWT7</accession>
<dbReference type="EMBL" id="PVNL01000019">
    <property type="protein sequence ID" value="PRQ09512.1"/>
    <property type="molecule type" value="Genomic_DNA"/>
</dbReference>
<dbReference type="Pfam" id="PF13391">
    <property type="entry name" value="HNH_2"/>
    <property type="match status" value="1"/>
</dbReference>
<evidence type="ECO:0000313" key="3">
    <source>
        <dbReference type="Proteomes" id="UP000238823"/>
    </source>
</evidence>
<dbReference type="RefSeq" id="WP_106087828.1">
    <property type="nucleotide sequence ID" value="NZ_PVNL01000019.1"/>
</dbReference>
<dbReference type="OrthoDB" id="9790459at2"/>
<feature type="domain" description="HNH nuclease" evidence="1">
    <location>
        <begin position="201"/>
        <end position="250"/>
    </location>
</feature>
<protein>
    <recommendedName>
        <fullName evidence="1">HNH nuclease domain-containing protein</fullName>
    </recommendedName>
</protein>
<organism evidence="2 3">
    <name type="scientific">Enhygromyxa salina</name>
    <dbReference type="NCBI Taxonomy" id="215803"/>
    <lineage>
        <taxon>Bacteria</taxon>
        <taxon>Pseudomonadati</taxon>
        <taxon>Myxococcota</taxon>
        <taxon>Polyangia</taxon>
        <taxon>Nannocystales</taxon>
        <taxon>Nannocystaceae</taxon>
        <taxon>Enhygromyxa</taxon>
    </lineage>
</organism>
<evidence type="ECO:0000259" key="1">
    <source>
        <dbReference type="Pfam" id="PF13391"/>
    </source>
</evidence>
<proteinExistence type="predicted"/>
<reference evidence="2 3" key="1">
    <citation type="submission" date="2018-03" db="EMBL/GenBank/DDBJ databases">
        <title>Draft Genome Sequences of the Obligatory Marine Myxobacteria Enhygromyxa salina SWB007.</title>
        <authorList>
            <person name="Poehlein A."/>
            <person name="Moghaddam J.A."/>
            <person name="Harms H."/>
            <person name="Alanjari M."/>
            <person name="Koenig G.M."/>
            <person name="Daniel R."/>
            <person name="Schaeberle T.F."/>
        </authorList>
    </citation>
    <scope>NUCLEOTIDE SEQUENCE [LARGE SCALE GENOMIC DNA]</scope>
    <source>
        <strain evidence="2 3">SWB007</strain>
    </source>
</reference>
<name>A0A2S9YWT7_9BACT</name>
<evidence type="ECO:0000313" key="2">
    <source>
        <dbReference type="EMBL" id="PRQ09512.1"/>
    </source>
</evidence>
<dbReference type="Proteomes" id="UP000238823">
    <property type="component" value="Unassembled WGS sequence"/>
</dbReference>
<dbReference type="InterPro" id="IPR003615">
    <property type="entry name" value="HNH_nuc"/>
</dbReference>
<gene>
    <name evidence="2" type="ORF">ENSA7_07540</name>
</gene>
<dbReference type="AlphaFoldDB" id="A0A2S9YWT7"/>